<organism evidence="10">
    <name type="scientific">Rhodotorula toruloides</name>
    <name type="common">Yeast</name>
    <name type="synonym">Rhodosporidium toruloides</name>
    <dbReference type="NCBI Taxonomy" id="5286"/>
    <lineage>
        <taxon>Eukaryota</taxon>
        <taxon>Fungi</taxon>
        <taxon>Dikarya</taxon>
        <taxon>Basidiomycota</taxon>
        <taxon>Pucciniomycotina</taxon>
        <taxon>Microbotryomycetes</taxon>
        <taxon>Sporidiobolales</taxon>
        <taxon>Sporidiobolaceae</taxon>
        <taxon>Rhodotorula</taxon>
    </lineage>
</organism>
<keyword evidence="3" id="KW-0813">Transport</keyword>
<proteinExistence type="inferred from homology"/>
<evidence type="ECO:0000256" key="3">
    <source>
        <dbReference type="ARBA" id="ARBA00022448"/>
    </source>
</evidence>
<dbReference type="Pfam" id="PF05347">
    <property type="entry name" value="Complex1_LYR"/>
    <property type="match status" value="1"/>
</dbReference>
<keyword evidence="8" id="KW-0472">Membrane</keyword>
<feature type="domain" description="Complex 1 LYR protein" evidence="9">
    <location>
        <begin position="25"/>
        <end position="85"/>
    </location>
</feature>
<keyword evidence="7" id="KW-0496">Mitochondrion</keyword>
<keyword evidence="5" id="KW-0999">Mitochondrion inner membrane</keyword>
<dbReference type="EMBL" id="LK052952">
    <property type="protein sequence ID" value="CDR48331.1"/>
    <property type="molecule type" value="Genomic_DNA"/>
</dbReference>
<evidence type="ECO:0000256" key="2">
    <source>
        <dbReference type="ARBA" id="ARBA00009508"/>
    </source>
</evidence>
<dbReference type="OrthoDB" id="14535at2759"/>
<evidence type="ECO:0000256" key="6">
    <source>
        <dbReference type="ARBA" id="ARBA00022982"/>
    </source>
</evidence>
<dbReference type="PIRSF" id="PIRSF006643">
    <property type="entry name" value="NDUA6"/>
    <property type="match status" value="1"/>
</dbReference>
<reference evidence="10" key="1">
    <citation type="journal article" date="2014" name="Genome Announc.">
        <title>Draft genome sequence of Rhodosporidium toruloides CECT1137, an oleaginous yeast of biotechnological interest.</title>
        <authorList>
            <person name="Morin N."/>
            <person name="Calcas X."/>
            <person name="Devillers H."/>
            <person name="Durrens P."/>
            <person name="Sherman D.J."/>
            <person name="Nicaud J.-M."/>
            <person name="Neuveglise C."/>
        </authorList>
    </citation>
    <scope>NUCLEOTIDE SEQUENCE</scope>
    <source>
        <strain evidence="10">CECT1137</strain>
    </source>
</reference>
<comment type="subcellular location">
    <subcellularLocation>
        <location evidence="1">Mitochondrion inner membrane</location>
        <topology evidence="1">Peripheral membrane protein</topology>
        <orientation evidence="1">Matrix side</orientation>
    </subcellularLocation>
</comment>
<evidence type="ECO:0000256" key="1">
    <source>
        <dbReference type="ARBA" id="ARBA00004443"/>
    </source>
</evidence>
<evidence type="ECO:0000313" key="10">
    <source>
        <dbReference type="EMBL" id="CDR48331.1"/>
    </source>
</evidence>
<name>A0A061BEC1_RHOTO</name>
<dbReference type="InterPro" id="IPR016488">
    <property type="entry name" value="NADH_Ub_cplx-1_asu_su-6"/>
</dbReference>
<evidence type="ECO:0000256" key="5">
    <source>
        <dbReference type="ARBA" id="ARBA00022792"/>
    </source>
</evidence>
<evidence type="ECO:0000256" key="4">
    <source>
        <dbReference type="ARBA" id="ARBA00022660"/>
    </source>
</evidence>
<gene>
    <name evidence="10" type="ORF">RHTO0S_17e01354g</name>
</gene>
<sequence>MTTIPSRLARVTQQSGSWDAARARTRSLYRQWYRAAPEIVSLYSLNVPAYSIRAKIREEFERHREVTDLSAVDILLLKSYQDLQEALNCWKMDSHIMRWFSKEELPPRPNSFLESFYLSRDDSKEIQPTA</sequence>
<dbReference type="CDD" id="cd20266">
    <property type="entry name" value="Complex1_LYR_NDUFA6_LYRM6"/>
    <property type="match status" value="1"/>
</dbReference>
<dbReference type="PANTHER" id="PTHR12964">
    <property type="entry name" value="NADH-UBIQUINONE OXIDOREDUCTASE B14 SUBUNIT"/>
    <property type="match status" value="1"/>
</dbReference>
<dbReference type="GO" id="GO:0045271">
    <property type="term" value="C:respiratory chain complex I"/>
    <property type="evidence" value="ECO:0007669"/>
    <property type="project" value="InterPro"/>
</dbReference>
<evidence type="ECO:0000259" key="9">
    <source>
        <dbReference type="Pfam" id="PF05347"/>
    </source>
</evidence>
<evidence type="ECO:0000256" key="7">
    <source>
        <dbReference type="ARBA" id="ARBA00023128"/>
    </source>
</evidence>
<accession>A0A061BEC1</accession>
<dbReference type="GO" id="GO:0005743">
    <property type="term" value="C:mitochondrial inner membrane"/>
    <property type="evidence" value="ECO:0007669"/>
    <property type="project" value="UniProtKB-SubCell"/>
</dbReference>
<dbReference type="GO" id="GO:0006979">
    <property type="term" value="P:response to oxidative stress"/>
    <property type="evidence" value="ECO:0007669"/>
    <property type="project" value="TreeGrafter"/>
</dbReference>
<dbReference type="InterPro" id="IPR008011">
    <property type="entry name" value="Complex1_LYR_dom"/>
</dbReference>
<protein>
    <submittedName>
        <fullName evidence="10">RHTO0S17e01354g1_1</fullName>
    </submittedName>
</protein>
<dbReference type="PANTHER" id="PTHR12964:SF0">
    <property type="entry name" value="NADH DEHYDROGENASE [UBIQUINONE] 1 ALPHA SUBCOMPLEX SUBUNIT 6"/>
    <property type="match status" value="1"/>
</dbReference>
<keyword evidence="4" id="KW-0679">Respiratory chain</keyword>
<keyword evidence="6" id="KW-0249">Electron transport</keyword>
<dbReference type="InterPro" id="IPR045299">
    <property type="entry name" value="Complex1_LYR_NDUFA6_LYRM6"/>
</dbReference>
<dbReference type="AlphaFoldDB" id="A0A061BEC1"/>
<comment type="similarity">
    <text evidence="2">Belongs to the complex I LYR family.</text>
</comment>
<evidence type="ECO:0000256" key="8">
    <source>
        <dbReference type="ARBA" id="ARBA00023136"/>
    </source>
</evidence>